<name>A0A0C9Z0F2_9AGAM</name>
<keyword evidence="2" id="KW-1185">Reference proteome</keyword>
<gene>
    <name evidence="1" type="ORF">PISMIDRAFT_106932</name>
</gene>
<organism evidence="1 2">
    <name type="scientific">Pisolithus microcarpus 441</name>
    <dbReference type="NCBI Taxonomy" id="765257"/>
    <lineage>
        <taxon>Eukaryota</taxon>
        <taxon>Fungi</taxon>
        <taxon>Dikarya</taxon>
        <taxon>Basidiomycota</taxon>
        <taxon>Agaricomycotina</taxon>
        <taxon>Agaricomycetes</taxon>
        <taxon>Agaricomycetidae</taxon>
        <taxon>Boletales</taxon>
        <taxon>Sclerodermatineae</taxon>
        <taxon>Pisolithaceae</taxon>
        <taxon>Pisolithus</taxon>
    </lineage>
</organism>
<proteinExistence type="predicted"/>
<reference evidence="1 2" key="1">
    <citation type="submission" date="2014-04" db="EMBL/GenBank/DDBJ databases">
        <authorList>
            <consortium name="DOE Joint Genome Institute"/>
            <person name="Kuo A."/>
            <person name="Kohler A."/>
            <person name="Costa M.D."/>
            <person name="Nagy L.G."/>
            <person name="Floudas D."/>
            <person name="Copeland A."/>
            <person name="Barry K.W."/>
            <person name="Cichocki N."/>
            <person name="Veneault-Fourrey C."/>
            <person name="LaButti K."/>
            <person name="Lindquist E.A."/>
            <person name="Lipzen A."/>
            <person name="Lundell T."/>
            <person name="Morin E."/>
            <person name="Murat C."/>
            <person name="Sun H."/>
            <person name="Tunlid A."/>
            <person name="Henrissat B."/>
            <person name="Grigoriev I.V."/>
            <person name="Hibbett D.S."/>
            <person name="Martin F."/>
            <person name="Nordberg H.P."/>
            <person name="Cantor M.N."/>
            <person name="Hua S.X."/>
        </authorList>
    </citation>
    <scope>NUCLEOTIDE SEQUENCE [LARGE SCALE GENOMIC DNA]</scope>
    <source>
        <strain evidence="1 2">441</strain>
    </source>
</reference>
<accession>A0A0C9Z0F2</accession>
<dbReference type="Proteomes" id="UP000054018">
    <property type="component" value="Unassembled WGS sequence"/>
</dbReference>
<dbReference type="EMBL" id="KN833778">
    <property type="protein sequence ID" value="KIK19789.1"/>
    <property type="molecule type" value="Genomic_DNA"/>
</dbReference>
<dbReference type="HOGENOM" id="CLU_007337_3_0_1"/>
<reference evidence="2" key="2">
    <citation type="submission" date="2015-01" db="EMBL/GenBank/DDBJ databases">
        <title>Evolutionary Origins and Diversification of the Mycorrhizal Mutualists.</title>
        <authorList>
            <consortium name="DOE Joint Genome Institute"/>
            <consortium name="Mycorrhizal Genomics Consortium"/>
            <person name="Kohler A."/>
            <person name="Kuo A."/>
            <person name="Nagy L.G."/>
            <person name="Floudas D."/>
            <person name="Copeland A."/>
            <person name="Barry K.W."/>
            <person name="Cichocki N."/>
            <person name="Veneault-Fourrey C."/>
            <person name="LaButti K."/>
            <person name="Lindquist E.A."/>
            <person name="Lipzen A."/>
            <person name="Lundell T."/>
            <person name="Morin E."/>
            <person name="Murat C."/>
            <person name="Riley R."/>
            <person name="Ohm R."/>
            <person name="Sun H."/>
            <person name="Tunlid A."/>
            <person name="Henrissat B."/>
            <person name="Grigoriev I.V."/>
            <person name="Hibbett D.S."/>
            <person name="Martin F."/>
        </authorList>
    </citation>
    <scope>NUCLEOTIDE SEQUENCE [LARGE SCALE GENOMIC DNA]</scope>
    <source>
        <strain evidence="2">441</strain>
    </source>
</reference>
<dbReference type="AlphaFoldDB" id="A0A0C9Z0F2"/>
<dbReference type="STRING" id="765257.A0A0C9Z0F2"/>
<evidence type="ECO:0000313" key="1">
    <source>
        <dbReference type="EMBL" id="KIK19789.1"/>
    </source>
</evidence>
<protein>
    <submittedName>
        <fullName evidence="1">Uncharacterized protein</fullName>
    </submittedName>
</protein>
<evidence type="ECO:0000313" key="2">
    <source>
        <dbReference type="Proteomes" id="UP000054018"/>
    </source>
</evidence>
<sequence length="199" mass="22410">MQFILALKKASLNEELTSDTIEKIWNPPSHADPINDPGMCFSISTYLALENASQLAYNCVCQAARTIFSGSGMNNILTFHSVEKLIASYTGVISVEHDMCCNTCIAFTSPFSQLNACPICNMSRWKEERLQGTHGRSKIAAQMFMTILISLQLQALYWNKDSANDMDYLHQGGLKCWYSQLIMVSSYLSDMNWIMVYKA</sequence>
<dbReference type="OrthoDB" id="3261594at2759"/>